<feature type="compositionally biased region" description="Polar residues" evidence="1">
    <location>
        <begin position="39"/>
        <end position="58"/>
    </location>
</feature>
<sequence>TPPEPSFPSERRASIIGPEAMNTAGQSYQSLSDRRSRNRSMAQPNTPGAPLPNSQGSDPDNREVQNARALQVLSRVEEKLTGRDFKPDAELSVDDQVEKLLTEATSLENL</sequence>
<keyword evidence="3" id="KW-0418">Kinase</keyword>
<dbReference type="Proteomes" id="UP001357485">
    <property type="component" value="Unassembled WGS sequence"/>
</dbReference>
<evidence type="ECO:0000313" key="3">
    <source>
        <dbReference type="EMBL" id="KAK5275957.1"/>
    </source>
</evidence>
<comment type="caution">
    <text evidence="3">The sequence shown here is derived from an EMBL/GenBank/DDBJ whole genome shotgun (WGS) entry which is preliminary data.</text>
</comment>
<dbReference type="GO" id="GO:0004674">
    <property type="term" value="F:protein serine/threonine kinase activity"/>
    <property type="evidence" value="ECO:0007669"/>
    <property type="project" value="UniProtKB-EC"/>
</dbReference>
<feature type="non-terminal residue" evidence="3">
    <location>
        <position position="1"/>
    </location>
</feature>
<evidence type="ECO:0000313" key="4">
    <source>
        <dbReference type="Proteomes" id="UP001357485"/>
    </source>
</evidence>
<evidence type="ECO:0000256" key="1">
    <source>
        <dbReference type="SAM" id="MobiDB-lite"/>
    </source>
</evidence>
<proteinExistence type="predicted"/>
<dbReference type="InterPro" id="IPR003152">
    <property type="entry name" value="FATC_dom"/>
</dbReference>
<keyword evidence="4" id="KW-1185">Reference proteome</keyword>
<feature type="domain" description="FATC" evidence="2">
    <location>
        <begin position="89"/>
        <end position="110"/>
    </location>
</feature>
<keyword evidence="3" id="KW-0808">Transferase</keyword>
<feature type="non-terminal residue" evidence="3">
    <location>
        <position position="110"/>
    </location>
</feature>
<evidence type="ECO:0000259" key="2">
    <source>
        <dbReference type="PROSITE" id="PS51190"/>
    </source>
</evidence>
<reference evidence="3 4" key="1">
    <citation type="submission" date="2023-08" db="EMBL/GenBank/DDBJ databases">
        <title>Black Yeasts Isolated from many extreme environments.</title>
        <authorList>
            <person name="Coleine C."/>
            <person name="Stajich J.E."/>
            <person name="Selbmann L."/>
        </authorList>
    </citation>
    <scope>NUCLEOTIDE SEQUENCE [LARGE SCALE GENOMIC DNA]</scope>
    <source>
        <strain evidence="3 4">CCFEE 536</strain>
    </source>
</reference>
<gene>
    <name evidence="3" type="primary">TOR1_5</name>
    <name evidence="3" type="ORF">LTR16_011928</name>
</gene>
<accession>A0ABR0M145</accession>
<protein>
    <submittedName>
        <fullName evidence="3">Phosphatidylinositol kinase- protein kinase tor1</fullName>
        <ecNumber evidence="3">2.7.11.1</ecNumber>
    </submittedName>
</protein>
<dbReference type="EC" id="2.7.11.1" evidence="3"/>
<dbReference type="PROSITE" id="PS51190">
    <property type="entry name" value="FATC"/>
    <property type="match status" value="1"/>
</dbReference>
<organism evidence="3 4">
    <name type="scientific">Cryomyces antarcticus</name>
    <dbReference type="NCBI Taxonomy" id="329879"/>
    <lineage>
        <taxon>Eukaryota</taxon>
        <taxon>Fungi</taxon>
        <taxon>Dikarya</taxon>
        <taxon>Ascomycota</taxon>
        <taxon>Pezizomycotina</taxon>
        <taxon>Dothideomycetes</taxon>
        <taxon>Dothideomycetes incertae sedis</taxon>
        <taxon>Cryomyces</taxon>
    </lineage>
</organism>
<dbReference type="EMBL" id="JAVRRA010003890">
    <property type="protein sequence ID" value="KAK5275957.1"/>
    <property type="molecule type" value="Genomic_DNA"/>
</dbReference>
<feature type="region of interest" description="Disordered" evidence="1">
    <location>
        <begin position="1"/>
        <end position="65"/>
    </location>
</feature>
<name>A0ABR0M145_9PEZI</name>